<dbReference type="Gene3D" id="3.40.50.2300">
    <property type="match status" value="2"/>
</dbReference>
<keyword evidence="6 14" id="KW-1133">Transmembrane helix</keyword>
<dbReference type="GO" id="GO:0009737">
    <property type="term" value="P:response to abscisic acid"/>
    <property type="evidence" value="ECO:0007669"/>
    <property type="project" value="EnsemblPlants"/>
</dbReference>
<dbReference type="GO" id="GO:0005267">
    <property type="term" value="F:potassium channel activity"/>
    <property type="evidence" value="ECO:0007669"/>
    <property type="project" value="EnsemblPlants"/>
</dbReference>
<dbReference type="SUPFAM" id="SSF53850">
    <property type="entry name" value="Periplasmic binding protein-like II"/>
    <property type="match status" value="1"/>
</dbReference>
<dbReference type="Gene3D" id="1.10.287.70">
    <property type="match status" value="1"/>
</dbReference>
<evidence type="ECO:0000256" key="6">
    <source>
        <dbReference type="ARBA" id="ARBA00022989"/>
    </source>
</evidence>
<feature type="transmembrane region" description="Helical" evidence="14">
    <location>
        <begin position="587"/>
        <end position="605"/>
    </location>
</feature>
<dbReference type="PANTHER" id="PTHR18966">
    <property type="entry name" value="IONOTROPIC GLUTAMATE RECEPTOR"/>
    <property type="match status" value="1"/>
</dbReference>
<dbReference type="AlphaFoldDB" id="V4LGN5"/>
<comment type="function">
    <text evidence="13">Glutamate-gated receptor that probably acts as non-selective cation channel.</text>
</comment>
<feature type="signal peptide" evidence="15">
    <location>
        <begin position="1"/>
        <end position="22"/>
    </location>
</feature>
<accession>V4LGN5</accession>
<dbReference type="EMBL" id="KI517408">
    <property type="protein sequence ID" value="ESQ49675.1"/>
    <property type="molecule type" value="Genomic_DNA"/>
</dbReference>
<dbReference type="OrthoDB" id="5984008at2759"/>
<dbReference type="Gramene" id="ESQ49675">
    <property type="protein sequence ID" value="ESQ49675"/>
    <property type="gene ID" value="EUTSA_v10020081mg"/>
</dbReference>
<evidence type="ECO:0000256" key="3">
    <source>
        <dbReference type="ARBA" id="ARBA00022448"/>
    </source>
</evidence>
<dbReference type="InterPro" id="IPR019594">
    <property type="entry name" value="Glu/Gly-bd"/>
</dbReference>
<comment type="subcellular location">
    <subcellularLocation>
        <location evidence="1">Membrane</location>
        <topology evidence="1">Multi-pass membrane protein</topology>
    </subcellularLocation>
</comment>
<keyword evidence="10" id="KW-0325">Glycoprotein</keyword>
<evidence type="ECO:0000256" key="1">
    <source>
        <dbReference type="ARBA" id="ARBA00004141"/>
    </source>
</evidence>
<dbReference type="KEGG" id="eus:EUTSA_v10020081mg"/>
<evidence type="ECO:0000256" key="5">
    <source>
        <dbReference type="ARBA" id="ARBA00022729"/>
    </source>
</evidence>
<evidence type="ECO:0000256" key="10">
    <source>
        <dbReference type="ARBA" id="ARBA00023180"/>
    </source>
</evidence>
<evidence type="ECO:0000256" key="7">
    <source>
        <dbReference type="ARBA" id="ARBA00023065"/>
    </source>
</evidence>
<dbReference type="GO" id="GO:0015276">
    <property type="term" value="F:ligand-gated monoatomic ion channel activity"/>
    <property type="evidence" value="ECO:0007669"/>
    <property type="project" value="InterPro"/>
</dbReference>
<dbReference type="eggNOG" id="KOG1052">
    <property type="taxonomic scope" value="Eukaryota"/>
</dbReference>
<evidence type="ECO:0000256" key="8">
    <source>
        <dbReference type="ARBA" id="ARBA00023136"/>
    </source>
</evidence>
<keyword evidence="3 13" id="KW-0813">Transport</keyword>
<keyword evidence="9 13" id="KW-0675">Receptor</keyword>
<reference evidence="17 18" key="1">
    <citation type="journal article" date="2013" name="Front. Plant Sci.">
        <title>The Reference Genome of the Halophytic Plant Eutrema salsugineum.</title>
        <authorList>
            <person name="Yang R."/>
            <person name="Jarvis D.E."/>
            <person name="Chen H."/>
            <person name="Beilstein M.A."/>
            <person name="Grimwood J."/>
            <person name="Jenkins J."/>
            <person name="Shu S."/>
            <person name="Prochnik S."/>
            <person name="Xin M."/>
            <person name="Ma C."/>
            <person name="Schmutz J."/>
            <person name="Wing R.A."/>
            <person name="Mitchell-Olds T."/>
            <person name="Schumaker K.S."/>
            <person name="Wang X."/>
        </authorList>
    </citation>
    <scope>NUCLEOTIDE SEQUENCE [LARGE SCALE GENOMIC DNA]</scope>
</reference>
<dbReference type="OMA" id="NKVPNLM"/>
<gene>
    <name evidence="17" type="ORF">EUTSA_v10020081mg</name>
</gene>
<evidence type="ECO:0000256" key="12">
    <source>
        <dbReference type="ARBA" id="ARBA00023303"/>
    </source>
</evidence>
<evidence type="ECO:0000259" key="16">
    <source>
        <dbReference type="SMART" id="SM00079"/>
    </source>
</evidence>
<dbReference type="InterPro" id="IPR017103">
    <property type="entry name" value="Iontropic_Glu_rcpt_pln"/>
</dbReference>
<dbReference type="GO" id="GO:0009416">
    <property type="term" value="P:response to light stimulus"/>
    <property type="evidence" value="ECO:0007669"/>
    <property type="project" value="EnsemblPlants"/>
</dbReference>
<feature type="chain" id="PRO_5004721340" description="Glutamate receptor" evidence="15">
    <location>
        <begin position="23"/>
        <end position="817"/>
    </location>
</feature>
<evidence type="ECO:0000256" key="2">
    <source>
        <dbReference type="ARBA" id="ARBA00008685"/>
    </source>
</evidence>
<keyword evidence="7 13" id="KW-0406">Ion transport</keyword>
<keyword evidence="5 15" id="KW-0732">Signal</keyword>
<evidence type="ECO:0000256" key="15">
    <source>
        <dbReference type="SAM" id="SignalP"/>
    </source>
</evidence>
<keyword evidence="18" id="KW-1185">Reference proteome</keyword>
<feature type="transmembrane region" description="Helical" evidence="14">
    <location>
        <begin position="617"/>
        <end position="635"/>
    </location>
</feature>
<dbReference type="GO" id="GO:0005262">
    <property type="term" value="F:calcium channel activity"/>
    <property type="evidence" value="ECO:0007669"/>
    <property type="project" value="EnsemblPlants"/>
</dbReference>
<dbReference type="GO" id="GO:0016020">
    <property type="term" value="C:membrane"/>
    <property type="evidence" value="ECO:0007669"/>
    <property type="project" value="UniProtKB-SubCell"/>
</dbReference>
<keyword evidence="12 13" id="KW-0407">Ion channel</keyword>
<dbReference type="PIRSF" id="PIRSF037090">
    <property type="entry name" value="Iontro_Glu-like_rcpt_pln"/>
    <property type="match status" value="1"/>
</dbReference>
<keyword evidence="8 13" id="KW-0472">Membrane</keyword>
<dbReference type="Pfam" id="PF00060">
    <property type="entry name" value="Lig_chan"/>
    <property type="match status" value="1"/>
</dbReference>
<dbReference type="GO" id="GO:0030003">
    <property type="term" value="P:intracellular monoatomic cation homeostasis"/>
    <property type="evidence" value="ECO:0007669"/>
    <property type="project" value="EnsemblPlants"/>
</dbReference>
<evidence type="ECO:0000256" key="11">
    <source>
        <dbReference type="ARBA" id="ARBA00023286"/>
    </source>
</evidence>
<dbReference type="SMART" id="SM00079">
    <property type="entry name" value="PBPe"/>
    <property type="match status" value="1"/>
</dbReference>
<dbReference type="GO" id="GO:0005272">
    <property type="term" value="F:sodium channel activity"/>
    <property type="evidence" value="ECO:0007669"/>
    <property type="project" value="EnsemblPlants"/>
</dbReference>
<evidence type="ECO:0000256" key="9">
    <source>
        <dbReference type="ARBA" id="ARBA00023170"/>
    </source>
</evidence>
<sequence>MENLISLLIFILLFSTKIVSRAADRNDCVFEEVTVGLVVDLGSIEGKILEASFSLALSDFYRINNGYRTRVSVLARDTQGDPILALAAATNLLKHAKVEAIVVGAQSLQEAKLLAAVSEKTKVPVISVLVPHSLSLNKYDHFIQLTHDSVSEAKAITSLIHDSNRTSVLVIYEDVDDWRDSLQSLVENFQDEGLHIDRIVSFSESSSRGENHMMNNQLRKLKTADAAVVVVHMSEILVSRLFRLAVKLGMMEQGYSWILTARTMNHFRYSDHFPDRTMQGVIGLRYYIPVSAELEDFTSRLRKLIVDDHEMALVETKHSSARAHDVACILATAIEKMSIRTSANVSDLLDTIRQSRFIGLSHGDIKIVGNEFLSGTFEIVNMVGTGERRIGLWSCDGKRNIMASSTNELETIICPGGSDGFPRHRFLAEDGEKKKLLRVLVPAGNKVPNLMSVRLDPETGVNTVTGFCIEVFKTCIAPFNYQLEFIPYYGNYENLAYLLSTQSDKYDAAVGDITITSNRSSYVDFTLPFTDIGIGILTVKKKSQGMWTFFDPFEKSLWLASGAFFILTGIVVWLVERSVNPEFQGSWGQQLSMMLWFGFSTIVFAHREKLQKMSSRFLVIVWVFVVLILTSSYSANLTSTKTISSIQLNRHAVFASTTIKSMKLGSINAVEAYAQGLRDGTLSHVINEIPYLNLLLGYYPDVFVMTDRETNTNGFGFMFQRGSGLATNVSREIAKLRSLGILKDMEKRWFQKLDSLNVHSNAEDVASLNNDDDASNRFSFRELRGLFIIAGVAHALVLALHLVHIRRQIFTKLQSFL</sequence>
<dbReference type="Gene3D" id="3.40.190.10">
    <property type="entry name" value="Periplasmic binding protein-like II"/>
    <property type="match status" value="1"/>
</dbReference>
<name>V4LGN5_EUTSA</name>
<dbReference type="Proteomes" id="UP000030689">
    <property type="component" value="Unassembled WGS sequence"/>
</dbReference>
<dbReference type="InterPro" id="IPR015683">
    <property type="entry name" value="Ionotropic_Glu_rcpt"/>
</dbReference>
<dbReference type="InterPro" id="IPR001828">
    <property type="entry name" value="ANF_lig-bd_rcpt"/>
</dbReference>
<evidence type="ECO:0000313" key="18">
    <source>
        <dbReference type="Proteomes" id="UP000030689"/>
    </source>
</evidence>
<feature type="transmembrane region" description="Helical" evidence="14">
    <location>
        <begin position="785"/>
        <end position="803"/>
    </location>
</feature>
<evidence type="ECO:0000256" key="4">
    <source>
        <dbReference type="ARBA" id="ARBA00022692"/>
    </source>
</evidence>
<organism evidence="17 18">
    <name type="scientific">Eutrema salsugineum</name>
    <name type="common">Saltwater cress</name>
    <name type="synonym">Sisymbrium salsugineum</name>
    <dbReference type="NCBI Taxonomy" id="72664"/>
    <lineage>
        <taxon>Eukaryota</taxon>
        <taxon>Viridiplantae</taxon>
        <taxon>Streptophyta</taxon>
        <taxon>Embryophyta</taxon>
        <taxon>Tracheophyta</taxon>
        <taxon>Spermatophyta</taxon>
        <taxon>Magnoliopsida</taxon>
        <taxon>eudicotyledons</taxon>
        <taxon>Gunneridae</taxon>
        <taxon>Pentapetalae</taxon>
        <taxon>rosids</taxon>
        <taxon>malvids</taxon>
        <taxon>Brassicales</taxon>
        <taxon>Brassicaceae</taxon>
        <taxon>Eutremeae</taxon>
        <taxon>Eutrema</taxon>
    </lineage>
</organism>
<protein>
    <recommendedName>
        <fullName evidence="13">Glutamate receptor</fullName>
    </recommendedName>
</protein>
<dbReference type="Pfam" id="PF10613">
    <property type="entry name" value="Lig_chan-Glu_bd"/>
    <property type="match status" value="1"/>
</dbReference>
<feature type="transmembrane region" description="Helical" evidence="14">
    <location>
        <begin position="557"/>
        <end position="575"/>
    </location>
</feature>
<comment type="similarity">
    <text evidence="2 13">Belongs to the glutamate-gated ion channel (TC 1.A.10.1) family.</text>
</comment>
<evidence type="ECO:0000256" key="14">
    <source>
        <dbReference type="SAM" id="Phobius"/>
    </source>
</evidence>
<feature type="domain" description="Ionotropic glutamate receptor C-terminal" evidence="16">
    <location>
        <begin position="438"/>
        <end position="752"/>
    </location>
</feature>
<evidence type="ECO:0000313" key="17">
    <source>
        <dbReference type="EMBL" id="ESQ49675.1"/>
    </source>
</evidence>
<dbReference type="Pfam" id="PF01094">
    <property type="entry name" value="ANF_receptor"/>
    <property type="match status" value="1"/>
</dbReference>
<dbReference type="InterPro" id="IPR001320">
    <property type="entry name" value="Iontro_rcpt_C"/>
</dbReference>
<keyword evidence="4 14" id="KW-0812">Transmembrane</keyword>
<dbReference type="InterPro" id="IPR028082">
    <property type="entry name" value="Peripla_BP_I"/>
</dbReference>
<evidence type="ECO:0000256" key="13">
    <source>
        <dbReference type="PIRNR" id="PIRNR037090"/>
    </source>
</evidence>
<dbReference type="SUPFAM" id="SSF53822">
    <property type="entry name" value="Periplasmic binding protein-like I"/>
    <property type="match status" value="1"/>
</dbReference>
<keyword evidence="11 13" id="KW-1071">Ligand-gated ion channel</keyword>
<proteinExistence type="inferred from homology"/>